<dbReference type="Gene3D" id="3.40.50.1970">
    <property type="match status" value="1"/>
</dbReference>
<gene>
    <name evidence="6" type="ORF">N0F65_005155</name>
</gene>
<dbReference type="PANTHER" id="PTHR43064:SF1">
    <property type="entry name" value="SLL1489 PROTEIN"/>
    <property type="match status" value="1"/>
</dbReference>
<reference evidence="6" key="2">
    <citation type="journal article" date="2023" name="Microbiol Resour">
        <title>Decontamination and Annotation of the Draft Genome Sequence of the Oomycete Lagenidium giganteum ARSEF 373.</title>
        <authorList>
            <person name="Morgan W.R."/>
            <person name="Tartar A."/>
        </authorList>
    </citation>
    <scope>NUCLEOTIDE SEQUENCE</scope>
    <source>
        <strain evidence="6">ARSEF 373</strain>
    </source>
</reference>
<evidence type="ECO:0000313" key="6">
    <source>
        <dbReference type="EMBL" id="DAZ97997.1"/>
    </source>
</evidence>
<dbReference type="InterPro" id="IPR000031">
    <property type="entry name" value="PurE_dom"/>
</dbReference>
<dbReference type="AlphaFoldDB" id="A0AAV2YTI9"/>
<feature type="domain" description="PurE" evidence="5">
    <location>
        <begin position="172"/>
        <end position="332"/>
    </location>
</feature>
<feature type="coiled-coil region" evidence="3">
    <location>
        <begin position="355"/>
        <end position="408"/>
    </location>
</feature>
<feature type="region of interest" description="Disordered" evidence="4">
    <location>
        <begin position="409"/>
        <end position="438"/>
    </location>
</feature>
<name>A0AAV2YTI9_9STRA</name>
<comment type="caution">
    <text evidence="6">The sequence shown here is derived from an EMBL/GenBank/DDBJ whole genome shotgun (WGS) entry which is preliminary data.</text>
</comment>
<proteinExistence type="predicted"/>
<comment type="pathway">
    <text evidence="1">Purine metabolism; IMP biosynthesis via de novo pathway; 5-amino-1-(5-phospho-D-ribosyl)imidazole-4-carboxylate from 5-amino-1-(5-phospho-D-ribosyl)imidazole (carboxylase route): step 1/1.</text>
</comment>
<evidence type="ECO:0000259" key="5">
    <source>
        <dbReference type="SMART" id="SM01001"/>
    </source>
</evidence>
<protein>
    <recommendedName>
        <fullName evidence="2">phosphoribosylaminoimidazole carboxylase</fullName>
        <ecNumber evidence="2">4.1.1.21</ecNumber>
    </recommendedName>
</protein>
<accession>A0AAV2YTI9</accession>
<evidence type="ECO:0000256" key="2">
    <source>
        <dbReference type="ARBA" id="ARBA00012329"/>
    </source>
</evidence>
<dbReference type="GO" id="GO:0004638">
    <property type="term" value="F:phosphoribosylaminoimidazole carboxylase activity"/>
    <property type="evidence" value="ECO:0007669"/>
    <property type="project" value="UniProtKB-EC"/>
</dbReference>
<dbReference type="Proteomes" id="UP001146120">
    <property type="component" value="Unassembled WGS sequence"/>
</dbReference>
<sequence>MVMKVGQVRAGAMSMAVAAPMRRALARSWSTSSGTLELLQQVASGQVTPEAAAAQCRLFEYESVDVFAKIDTRRWARTGFPEVVYAEGKTTEQVVAILRLMQQKQPEATVMATRVTTAAAEEILSHVPEFTYHEQARIIGPSVDQVERVDSQVSIDACRSLAVKRMLKLIFGRVSVLCAGTSDLPVAEEAALTLELAGFEVTRLYDVGVAGIHRLLRNQHVLAKSDVVIAVAGMDGALPGVVVSGYRAVVITPTLIKALTIISLYQGGLTAAPVIAVPTSVGYGAAFGGLAPLLTMLNACSPGVGVVNIDNGFGAAVLAELEKWRRQLIMEVEDYHSNEQLKRIAEFGRVNAALLEEAKAHVRSVELQLRQQLELEVARIRQSAQEQLRAMQRENELLRAQLVAMRAAAEDTQPDSPMMSVCDSDEPSATTESGVEDV</sequence>
<evidence type="ECO:0000256" key="3">
    <source>
        <dbReference type="SAM" id="Coils"/>
    </source>
</evidence>
<dbReference type="PANTHER" id="PTHR43064">
    <property type="entry name" value="PHOSPHORIBOSYLAMINOIMIDAZOLE CARBOXYLASE-RELATED"/>
    <property type="match status" value="1"/>
</dbReference>
<dbReference type="EC" id="4.1.1.21" evidence="2"/>
<dbReference type="GO" id="GO:0006189">
    <property type="term" value="P:'de novo' IMP biosynthetic process"/>
    <property type="evidence" value="ECO:0007669"/>
    <property type="project" value="InterPro"/>
</dbReference>
<evidence type="ECO:0000313" key="7">
    <source>
        <dbReference type="Proteomes" id="UP001146120"/>
    </source>
</evidence>
<dbReference type="SMART" id="SM01001">
    <property type="entry name" value="AIRC"/>
    <property type="match status" value="1"/>
</dbReference>
<dbReference type="EMBL" id="DAKRPA010000119">
    <property type="protein sequence ID" value="DAZ97997.1"/>
    <property type="molecule type" value="Genomic_DNA"/>
</dbReference>
<dbReference type="SUPFAM" id="SSF52255">
    <property type="entry name" value="N5-CAIR mutase (phosphoribosylaminoimidazole carboxylase, PurE)"/>
    <property type="match status" value="1"/>
</dbReference>
<reference evidence="6" key="1">
    <citation type="submission" date="2022-11" db="EMBL/GenBank/DDBJ databases">
        <authorList>
            <person name="Morgan W.R."/>
            <person name="Tartar A."/>
        </authorList>
    </citation>
    <scope>NUCLEOTIDE SEQUENCE</scope>
    <source>
        <strain evidence="6">ARSEF 373</strain>
    </source>
</reference>
<evidence type="ECO:0000256" key="1">
    <source>
        <dbReference type="ARBA" id="ARBA00004747"/>
    </source>
</evidence>
<dbReference type="GO" id="GO:0016787">
    <property type="term" value="F:hydrolase activity"/>
    <property type="evidence" value="ECO:0007669"/>
    <property type="project" value="InterPro"/>
</dbReference>
<keyword evidence="7" id="KW-1185">Reference proteome</keyword>
<organism evidence="6 7">
    <name type="scientific">Lagenidium giganteum</name>
    <dbReference type="NCBI Taxonomy" id="4803"/>
    <lineage>
        <taxon>Eukaryota</taxon>
        <taxon>Sar</taxon>
        <taxon>Stramenopiles</taxon>
        <taxon>Oomycota</taxon>
        <taxon>Peronosporomycetes</taxon>
        <taxon>Pythiales</taxon>
        <taxon>Pythiaceae</taxon>
    </lineage>
</organism>
<feature type="compositionally biased region" description="Polar residues" evidence="4">
    <location>
        <begin position="427"/>
        <end position="438"/>
    </location>
</feature>
<keyword evidence="3" id="KW-0175">Coiled coil</keyword>
<evidence type="ECO:0000256" key="4">
    <source>
        <dbReference type="SAM" id="MobiDB-lite"/>
    </source>
</evidence>
<dbReference type="InterPro" id="IPR039476">
    <property type="entry name" value="P2CMN_synthase_LarB"/>
</dbReference>